<evidence type="ECO:0000313" key="11">
    <source>
        <dbReference type="Proteomes" id="UP000184292"/>
    </source>
</evidence>
<keyword evidence="4" id="KW-0813">Transport</keyword>
<dbReference type="Proteomes" id="UP000184292">
    <property type="component" value="Unassembled WGS sequence"/>
</dbReference>
<comment type="function">
    <text evidence="1">Resistance to tetracycline by an active tetracycline efflux. This is an energy-dependent process that decreases the accumulation of the antibiotic in whole cells. This protein functions as a metal-tetracycline/H(+) antiporter.</text>
</comment>
<dbReference type="InterPro" id="IPR001958">
    <property type="entry name" value="Tet-R_TetA/multi-R_MdtG-like"/>
</dbReference>
<dbReference type="GO" id="GO:0016020">
    <property type="term" value="C:membrane"/>
    <property type="evidence" value="ECO:0007669"/>
    <property type="project" value="UniProtKB-SubCell"/>
</dbReference>
<dbReference type="STRING" id="1447782.SAMN05444417_0843"/>
<keyword evidence="11" id="KW-1185">Reference proteome</keyword>
<dbReference type="PROSITE" id="PS50850">
    <property type="entry name" value="MFS"/>
    <property type="match status" value="1"/>
</dbReference>
<evidence type="ECO:0000256" key="8">
    <source>
        <dbReference type="SAM" id="Phobius"/>
    </source>
</evidence>
<dbReference type="PANTHER" id="PTHR23504:SF15">
    <property type="entry name" value="MAJOR FACILITATOR SUPERFAMILY (MFS) PROFILE DOMAIN-CONTAINING PROTEIN"/>
    <property type="match status" value="1"/>
</dbReference>
<evidence type="ECO:0000256" key="4">
    <source>
        <dbReference type="ARBA" id="ARBA00022448"/>
    </source>
</evidence>
<feature type="transmembrane region" description="Helical" evidence="8">
    <location>
        <begin position="249"/>
        <end position="268"/>
    </location>
</feature>
<dbReference type="PROSITE" id="PS00216">
    <property type="entry name" value="SUGAR_TRANSPORT_1"/>
    <property type="match status" value="1"/>
</dbReference>
<dbReference type="Pfam" id="PF07690">
    <property type="entry name" value="MFS_1"/>
    <property type="match status" value="1"/>
</dbReference>
<dbReference type="SUPFAM" id="SSF103473">
    <property type="entry name" value="MFS general substrate transporter"/>
    <property type="match status" value="1"/>
</dbReference>
<feature type="transmembrane region" description="Helical" evidence="8">
    <location>
        <begin position="373"/>
        <end position="392"/>
    </location>
</feature>
<feature type="transmembrane region" description="Helical" evidence="8">
    <location>
        <begin position="163"/>
        <end position="181"/>
    </location>
</feature>
<evidence type="ECO:0000313" key="10">
    <source>
        <dbReference type="EMBL" id="SHI52088.1"/>
    </source>
</evidence>
<feature type="transmembrane region" description="Helical" evidence="8">
    <location>
        <begin position="216"/>
        <end position="237"/>
    </location>
</feature>
<reference evidence="10 11" key="1">
    <citation type="submission" date="2016-11" db="EMBL/GenBank/DDBJ databases">
        <authorList>
            <person name="Jaros S."/>
            <person name="Januszkiewicz K."/>
            <person name="Wedrychowicz H."/>
        </authorList>
    </citation>
    <scope>NUCLEOTIDE SEQUENCE [LARGE SCALE GENOMIC DNA]</scope>
    <source>
        <strain evidence="10 11">DSM 100565</strain>
    </source>
</reference>
<accession>A0A1M6BUA6</accession>
<gene>
    <name evidence="10" type="ORF">SAMN05444417_0843</name>
</gene>
<feature type="transmembrane region" description="Helical" evidence="8">
    <location>
        <begin position="304"/>
        <end position="325"/>
    </location>
</feature>
<comment type="subcellular location">
    <subcellularLocation>
        <location evidence="2">Membrane</location>
        <topology evidence="2">Multi-pass membrane protein</topology>
    </subcellularLocation>
</comment>
<sequence length="401" mass="42026">MRLPLLFILATVCIDAMGIGLILPVMPDLIREVRGGTLGSAAVWGGVLATAFAVMQFGFGPLLGALSDRFGRRPVLLVSLAVMAADYVVMALAGTIWWLLAGRIVGGITAATQGTAAAFIADISRPEEKARNFGLIGAAFGLGFVVGPVIGGLLGAWGTRAPFWAAAALAGCNVTLGWLVMPETVTDRIRRPFRWARANPVGAFRQIGMLPGLAPLLWMVFVYGVAFFVYPAVWAYYGQAQFGWGPGMVGLSLGLYGISIAVVQGLLMGPIVARLGEARAVIWGLWVEIAAFLILFAVTDGRVALGFILLASFGSVVMPALQAILSRTAADDQQGELQGALTAINALASIVAPLLMTQIFFAFTTGPGPTLPGAPFLLSALLTTGCIALFALSRRRATVAF</sequence>
<feature type="transmembrane region" description="Helical" evidence="8">
    <location>
        <begin position="42"/>
        <end position="63"/>
    </location>
</feature>
<dbReference type="AlphaFoldDB" id="A0A1M6BUA6"/>
<proteinExistence type="inferred from homology"/>
<evidence type="ECO:0000256" key="3">
    <source>
        <dbReference type="ARBA" id="ARBA00007520"/>
    </source>
</evidence>
<keyword evidence="7 8" id="KW-0472">Membrane</keyword>
<evidence type="ECO:0000256" key="7">
    <source>
        <dbReference type="ARBA" id="ARBA00023136"/>
    </source>
</evidence>
<evidence type="ECO:0000256" key="5">
    <source>
        <dbReference type="ARBA" id="ARBA00022692"/>
    </source>
</evidence>
<dbReference type="PRINTS" id="PR01035">
    <property type="entry name" value="TCRTETA"/>
</dbReference>
<dbReference type="PANTHER" id="PTHR23504">
    <property type="entry name" value="MAJOR FACILITATOR SUPERFAMILY DOMAIN-CONTAINING PROTEIN 10"/>
    <property type="match status" value="1"/>
</dbReference>
<keyword evidence="5 8" id="KW-0812">Transmembrane</keyword>
<dbReference type="GO" id="GO:0022857">
    <property type="term" value="F:transmembrane transporter activity"/>
    <property type="evidence" value="ECO:0007669"/>
    <property type="project" value="InterPro"/>
</dbReference>
<dbReference type="RefSeq" id="WP_073326586.1">
    <property type="nucleotide sequence ID" value="NZ_FQYO01000002.1"/>
</dbReference>
<dbReference type="InterPro" id="IPR020846">
    <property type="entry name" value="MFS_dom"/>
</dbReference>
<feature type="transmembrane region" description="Helical" evidence="8">
    <location>
        <begin position="337"/>
        <end position="361"/>
    </location>
</feature>
<evidence type="ECO:0000259" key="9">
    <source>
        <dbReference type="PROSITE" id="PS50850"/>
    </source>
</evidence>
<dbReference type="InterPro" id="IPR005829">
    <property type="entry name" value="Sugar_transporter_CS"/>
</dbReference>
<evidence type="ECO:0000256" key="6">
    <source>
        <dbReference type="ARBA" id="ARBA00022989"/>
    </source>
</evidence>
<comment type="similarity">
    <text evidence="3">Belongs to the major facilitator superfamily. TCR/Tet family.</text>
</comment>
<dbReference type="OrthoDB" id="9764259at2"/>
<feature type="transmembrane region" description="Helical" evidence="8">
    <location>
        <begin position="104"/>
        <end position="121"/>
    </location>
</feature>
<evidence type="ECO:0000256" key="2">
    <source>
        <dbReference type="ARBA" id="ARBA00004141"/>
    </source>
</evidence>
<dbReference type="EMBL" id="FQYO01000002">
    <property type="protein sequence ID" value="SHI52088.1"/>
    <property type="molecule type" value="Genomic_DNA"/>
</dbReference>
<organism evidence="10 11">
    <name type="scientific">Wenxinia saemankumensis</name>
    <dbReference type="NCBI Taxonomy" id="1447782"/>
    <lineage>
        <taxon>Bacteria</taxon>
        <taxon>Pseudomonadati</taxon>
        <taxon>Pseudomonadota</taxon>
        <taxon>Alphaproteobacteria</taxon>
        <taxon>Rhodobacterales</taxon>
        <taxon>Roseobacteraceae</taxon>
        <taxon>Wenxinia</taxon>
    </lineage>
</organism>
<feature type="transmembrane region" description="Helical" evidence="8">
    <location>
        <begin position="133"/>
        <end position="157"/>
    </location>
</feature>
<protein>
    <submittedName>
        <fullName evidence="10">MFS transporter, DHA1 family, tetracycline resistance protein</fullName>
    </submittedName>
</protein>
<name>A0A1M6BUA6_9RHOB</name>
<dbReference type="InterPro" id="IPR036259">
    <property type="entry name" value="MFS_trans_sf"/>
</dbReference>
<evidence type="ECO:0000256" key="1">
    <source>
        <dbReference type="ARBA" id="ARBA00003279"/>
    </source>
</evidence>
<dbReference type="CDD" id="cd17388">
    <property type="entry name" value="MFS_TetA"/>
    <property type="match status" value="1"/>
</dbReference>
<dbReference type="InterPro" id="IPR011701">
    <property type="entry name" value="MFS"/>
</dbReference>
<feature type="domain" description="Major facilitator superfamily (MFS) profile" evidence="9">
    <location>
        <begin position="4"/>
        <end position="397"/>
    </location>
</feature>
<keyword evidence="6 8" id="KW-1133">Transmembrane helix</keyword>
<dbReference type="Gene3D" id="1.20.1250.20">
    <property type="entry name" value="MFS general substrate transporter like domains"/>
    <property type="match status" value="1"/>
</dbReference>
<feature type="transmembrane region" description="Helical" evidence="8">
    <location>
        <begin position="75"/>
        <end position="98"/>
    </location>
</feature>
<feature type="transmembrane region" description="Helical" evidence="8">
    <location>
        <begin position="280"/>
        <end position="298"/>
    </location>
</feature>